<protein>
    <submittedName>
        <fullName evidence="3">Rab3-gap regulatory domain</fullName>
    </submittedName>
</protein>
<feature type="domain" description="Rab3-GAP regulatory subunit N-terminal" evidence="2">
    <location>
        <begin position="58"/>
        <end position="464"/>
    </location>
</feature>
<keyword evidence="4" id="KW-1185">Reference proteome</keyword>
<feature type="compositionally biased region" description="Basic and acidic residues" evidence="1">
    <location>
        <begin position="542"/>
        <end position="560"/>
    </location>
</feature>
<accession>A0ABQ8Z0T3</accession>
<feature type="region of interest" description="Disordered" evidence="1">
    <location>
        <begin position="504"/>
        <end position="560"/>
    </location>
</feature>
<sequence length="560" mass="65239">MLLSTTLIVGKFDINTLGNQLGLNSYRNYENKSKKNDWENWGQLNIEELIFDNNFPWEECTLSINQDAQFVVVSRLSRSVIIEFDTRNNTTRYHKIHHDTEEGSVTQVRCLDIEIDPQYGINLKKHKKFIQTIVFGFSTGIFKICDRSGYNLLTEHLDNLPISQIKTRTNSLYIQQTEQSEELIFLHGDNVLVCIDGHTLFHNINSNFVKRKQNDNEDEFPIKFRKWKLSGQKKISDFISCGIKGNTEFSILFDYQNISRFFAVGHGPFISGYLANEQVNPLSSAVTKVFSLASTIKNSFFSFATGIFEKKNNENEQAQKKFKQPVEVNIKWKINDVKREVNNIYASPNSRFAALTDNFGRVLLLDTINFLIIRMWKGYRDAQCAWIEIPVENSSKMNKESNNLNNEKKNSNFYQLKKLNKKPIKPRKLVLVIYAPIRNLIEVWGVPHKRIRTAFKVKPNCRLISNYGLLGSTTQQKPARAFIMEQATGNLSEIMVQYKEEQIEKEEKETKKEKKEKEDEEKELKDINEKNENENEENNDENDLKLELKPVKKNQEKEKN</sequence>
<organism evidence="3 4">
    <name type="scientific">Anaeramoeba flamelloides</name>
    <dbReference type="NCBI Taxonomy" id="1746091"/>
    <lineage>
        <taxon>Eukaryota</taxon>
        <taxon>Metamonada</taxon>
        <taxon>Anaeramoebidae</taxon>
        <taxon>Anaeramoeba</taxon>
    </lineage>
</organism>
<dbReference type="PANTHER" id="PTHR12472">
    <property type="entry name" value="RAB3-GAP REGULATORY DOMAIN"/>
    <property type="match status" value="1"/>
</dbReference>
<gene>
    <name evidence="3" type="ORF">M0813_16088</name>
</gene>
<dbReference type="Pfam" id="PF14655">
    <property type="entry name" value="RAB3GAP2_N"/>
    <property type="match status" value="1"/>
</dbReference>
<feature type="compositionally biased region" description="Basic and acidic residues" evidence="1">
    <location>
        <begin position="504"/>
        <end position="533"/>
    </location>
</feature>
<dbReference type="EMBL" id="JAOAOG010000078">
    <property type="protein sequence ID" value="KAJ6250406.1"/>
    <property type="molecule type" value="Genomic_DNA"/>
</dbReference>
<dbReference type="InterPro" id="IPR032839">
    <property type="entry name" value="RAB3GAP_N"/>
</dbReference>
<evidence type="ECO:0000256" key="1">
    <source>
        <dbReference type="SAM" id="MobiDB-lite"/>
    </source>
</evidence>
<dbReference type="InterPro" id="IPR026059">
    <property type="entry name" value="Rab3GAP2"/>
</dbReference>
<proteinExistence type="predicted"/>
<dbReference type="Proteomes" id="UP001150062">
    <property type="component" value="Unassembled WGS sequence"/>
</dbReference>
<comment type="caution">
    <text evidence="3">The sequence shown here is derived from an EMBL/GenBank/DDBJ whole genome shotgun (WGS) entry which is preliminary data.</text>
</comment>
<evidence type="ECO:0000259" key="2">
    <source>
        <dbReference type="Pfam" id="PF14655"/>
    </source>
</evidence>
<evidence type="ECO:0000313" key="4">
    <source>
        <dbReference type="Proteomes" id="UP001150062"/>
    </source>
</evidence>
<name>A0ABQ8Z0T3_9EUKA</name>
<dbReference type="PANTHER" id="PTHR12472:SF0">
    <property type="entry name" value="RAB3 GTPASE-ACTIVATING PROTEIN NON-CATALYTIC SUBUNIT"/>
    <property type="match status" value="1"/>
</dbReference>
<reference evidence="3" key="1">
    <citation type="submission" date="2022-08" db="EMBL/GenBank/DDBJ databases">
        <title>Novel sulfate-reducing endosymbionts in the free-living metamonad Anaeramoeba.</title>
        <authorList>
            <person name="Jerlstrom-Hultqvist J."/>
            <person name="Cepicka I."/>
            <person name="Gallot-Lavallee L."/>
            <person name="Salas-Leiva D."/>
            <person name="Curtis B.A."/>
            <person name="Zahonova K."/>
            <person name="Pipaliya S."/>
            <person name="Dacks J."/>
            <person name="Roger A.J."/>
        </authorList>
    </citation>
    <scope>NUCLEOTIDE SEQUENCE</scope>
    <source>
        <strain evidence="3">Schooner1</strain>
    </source>
</reference>
<evidence type="ECO:0000313" key="3">
    <source>
        <dbReference type="EMBL" id="KAJ6250406.1"/>
    </source>
</evidence>